<dbReference type="InterPro" id="IPR006026">
    <property type="entry name" value="Peptidase_Metallo"/>
</dbReference>
<protein>
    <recommendedName>
        <fullName evidence="16">Peptidase metallopeptidase domain-containing protein</fullName>
    </recommendedName>
</protein>
<keyword evidence="3 13" id="KW-0479">Metal-binding</keyword>
<feature type="repeat" description="Hemopexin" evidence="15">
    <location>
        <begin position="362"/>
        <end position="414"/>
    </location>
</feature>
<evidence type="ECO:0000256" key="13">
    <source>
        <dbReference type="PIRSR" id="PIRSR621190-2"/>
    </source>
</evidence>
<evidence type="ECO:0000256" key="9">
    <source>
        <dbReference type="ARBA" id="ARBA00023049"/>
    </source>
</evidence>
<keyword evidence="18" id="KW-1185">Reference proteome</keyword>
<evidence type="ECO:0000259" key="16">
    <source>
        <dbReference type="SMART" id="SM00235"/>
    </source>
</evidence>
<keyword evidence="10" id="KW-0865">Zymogen</keyword>
<dbReference type="GO" id="GO:0031012">
    <property type="term" value="C:extracellular matrix"/>
    <property type="evidence" value="ECO:0007669"/>
    <property type="project" value="InterPro"/>
</dbReference>
<accession>A0A9W9YFD1</accession>
<dbReference type="Pfam" id="PF00045">
    <property type="entry name" value="Hemopexin"/>
    <property type="match status" value="3"/>
</dbReference>
<keyword evidence="7 13" id="KW-0862">Zinc</keyword>
<dbReference type="InterPro" id="IPR000585">
    <property type="entry name" value="Hemopexin-like_dom"/>
</dbReference>
<dbReference type="Gene3D" id="3.40.390.10">
    <property type="entry name" value="Collagenase (Catalytic Domain)"/>
    <property type="match status" value="1"/>
</dbReference>
<dbReference type="GO" id="GO:0008270">
    <property type="term" value="F:zinc ion binding"/>
    <property type="evidence" value="ECO:0007669"/>
    <property type="project" value="InterPro"/>
</dbReference>
<dbReference type="PROSITE" id="PS51642">
    <property type="entry name" value="HEMOPEXIN_2"/>
    <property type="match status" value="4"/>
</dbReference>
<comment type="similarity">
    <text evidence="1">Belongs to the peptidase M10A family.</text>
</comment>
<feature type="active site" evidence="12">
    <location>
        <position position="267"/>
    </location>
</feature>
<keyword evidence="8 13" id="KW-0106">Calcium</keyword>
<feature type="binding site" evidence="13">
    <location>
        <position position="237"/>
    </location>
    <ligand>
        <name>Ca(2+)</name>
        <dbReference type="ChEBI" id="CHEBI:29108"/>
        <label>2</label>
    </ligand>
</feature>
<dbReference type="GO" id="GO:0030574">
    <property type="term" value="P:collagen catabolic process"/>
    <property type="evidence" value="ECO:0007669"/>
    <property type="project" value="TreeGrafter"/>
</dbReference>
<dbReference type="GO" id="GO:0030198">
    <property type="term" value="P:extracellular matrix organization"/>
    <property type="evidence" value="ECO:0007669"/>
    <property type="project" value="TreeGrafter"/>
</dbReference>
<evidence type="ECO:0000256" key="1">
    <source>
        <dbReference type="ARBA" id="ARBA00010370"/>
    </source>
</evidence>
<evidence type="ECO:0000256" key="14">
    <source>
        <dbReference type="PIRSR" id="PIRSR621190-4"/>
    </source>
</evidence>
<feature type="binding site" evidence="13">
    <location>
        <position position="246"/>
    </location>
    <ligand>
        <name>Ca(2+)</name>
        <dbReference type="ChEBI" id="CHEBI:29108"/>
        <label>3</label>
    </ligand>
</feature>
<dbReference type="InterPro" id="IPR021190">
    <property type="entry name" value="Pept_M10A"/>
</dbReference>
<dbReference type="SMART" id="SM00120">
    <property type="entry name" value="HX"/>
    <property type="match status" value="4"/>
</dbReference>
<dbReference type="InterPro" id="IPR036375">
    <property type="entry name" value="Hemopexin-like_dom_sf"/>
</dbReference>
<keyword evidence="9" id="KW-0482">Metalloprotease</keyword>
<dbReference type="SUPFAM" id="SSF55486">
    <property type="entry name" value="Metalloproteases ('zincins'), catalytic domain"/>
    <property type="match status" value="1"/>
</dbReference>
<keyword evidence="2" id="KW-0645">Protease</keyword>
<dbReference type="AlphaFoldDB" id="A0A9W9YFD1"/>
<feature type="binding site" evidence="13">
    <location>
        <position position="284"/>
    </location>
    <ligand>
        <name>Zn(2+)</name>
        <dbReference type="ChEBI" id="CHEBI:29105"/>
        <label>2</label>
        <note>catalytic</note>
    </ligand>
</feature>
<feature type="binding site" evidence="13">
    <location>
        <position position="244"/>
    </location>
    <ligand>
        <name>Ca(2+)</name>
        <dbReference type="ChEBI" id="CHEBI:29108"/>
        <label>1</label>
    </ligand>
</feature>
<evidence type="ECO:0000256" key="8">
    <source>
        <dbReference type="ARBA" id="ARBA00022837"/>
    </source>
</evidence>
<feature type="binding site" evidence="13">
    <location>
        <position position="215"/>
    </location>
    <ligand>
        <name>Zn(2+)</name>
        <dbReference type="ChEBI" id="CHEBI:29105"/>
        <label>1</label>
    </ligand>
</feature>
<feature type="binding site" evidence="13">
    <location>
        <position position="223"/>
    </location>
    <ligand>
        <name>Ca(2+)</name>
        <dbReference type="ChEBI" id="CHEBI:29108"/>
        <label>3</label>
    </ligand>
</feature>
<comment type="cofactor">
    <cofactor evidence="13">
        <name>Ca(2+)</name>
        <dbReference type="ChEBI" id="CHEBI:29108"/>
    </cofactor>
    <text evidence="13">Can bind about 5 Ca(2+) ions per subunit.</text>
</comment>
<evidence type="ECO:0000313" key="17">
    <source>
        <dbReference type="EMBL" id="KAJ7333516.1"/>
    </source>
</evidence>
<feature type="binding site" evidence="13">
    <location>
        <position position="217"/>
    </location>
    <ligand>
        <name>Zn(2+)</name>
        <dbReference type="ChEBI" id="CHEBI:29105"/>
        <label>1</label>
    </ligand>
</feature>
<feature type="binding site" evidence="13">
    <location>
        <position position="467"/>
    </location>
    <ligand>
        <name>Ca(2+)</name>
        <dbReference type="ChEBI" id="CHEBI:29108"/>
        <label>4</label>
    </ligand>
</feature>
<keyword evidence="11" id="KW-1015">Disulfide bond</keyword>
<evidence type="ECO:0000256" key="6">
    <source>
        <dbReference type="ARBA" id="ARBA00022801"/>
    </source>
</evidence>
<evidence type="ECO:0000256" key="2">
    <source>
        <dbReference type="ARBA" id="ARBA00022670"/>
    </source>
</evidence>
<dbReference type="InterPro" id="IPR024079">
    <property type="entry name" value="MetalloPept_cat_dom_sf"/>
</dbReference>
<evidence type="ECO:0000256" key="5">
    <source>
        <dbReference type="ARBA" id="ARBA00022737"/>
    </source>
</evidence>
<dbReference type="PROSITE" id="PS00024">
    <property type="entry name" value="HEMOPEXIN"/>
    <property type="match status" value="1"/>
</dbReference>
<evidence type="ECO:0000256" key="12">
    <source>
        <dbReference type="PIRSR" id="PIRSR621190-1"/>
    </source>
</evidence>
<dbReference type="OrthoDB" id="5986175at2759"/>
<dbReference type="CDD" id="cd00094">
    <property type="entry name" value="HX"/>
    <property type="match status" value="1"/>
</dbReference>
<keyword evidence="4" id="KW-0732">Signal</keyword>
<sequence>MELEIYSQVAILLTTLFSGSDTRPAASRQTSIIRLQSVEYPRSSQVQKLQYRLSRQGALNKRPLAVENVLKSSIERRAVMHRLDRTGKLRKEFYQFPSKNGRIVQKRKTVTQKTIDYLANVSQQKAAAKSSMVRSGKVRRRRYLLQGSKWPVIPGRVSTITWNVAAWSTKLSIGDTNKTLAEAFRMWAEVSPLIFRWVDSTSAANIAIMFAIGDHGDTQPFDGSGGLFAHAKFPQYGGSIHFDDAESWTTNYISGNSKSLLAAAVHEIGHSLGLKHSTVSGSVMSAHFSLQTSNVVLADDDVNGIKAIYGRCQPKVTAIESSMNDGRTYSFNADHYWRLNDAKHESDRGYPSKIHTKWQGITDNIDDIFLWGHNWRTYIFKGSWYYKYKIFGDNTLGPLEPNYPKRISQGWPGVPDDIDAAFTGIHGDSYFFKGDQVYKFDNGIDQVANGFPVSINQVFAGVPNNIDSAFRWYYDGYVYFFKDEYYWKMDYSGNIAGSFLIGIDGWKNLCDV</sequence>
<evidence type="ECO:0000313" key="18">
    <source>
        <dbReference type="Proteomes" id="UP001163046"/>
    </source>
</evidence>
<dbReference type="SMART" id="SM00235">
    <property type="entry name" value="ZnMc"/>
    <property type="match status" value="1"/>
</dbReference>
<feature type="binding site" evidence="13">
    <location>
        <position position="241"/>
    </location>
    <ligand>
        <name>Zn(2+)</name>
        <dbReference type="ChEBI" id="CHEBI:29105"/>
        <label>1</label>
    </ligand>
</feature>
<feature type="binding site" evidence="13">
    <location>
        <position position="270"/>
    </location>
    <ligand>
        <name>Zn(2+)</name>
        <dbReference type="ChEBI" id="CHEBI:29105"/>
        <label>2</label>
        <note>catalytic</note>
    </ligand>
</feature>
<feature type="binding site" evidence="13">
    <location>
        <position position="366"/>
    </location>
    <ligand>
        <name>Ca(2+)</name>
        <dbReference type="ChEBI" id="CHEBI:29108"/>
        <label>4</label>
    </ligand>
</feature>
<evidence type="ECO:0000256" key="4">
    <source>
        <dbReference type="ARBA" id="ARBA00022729"/>
    </source>
</evidence>
<dbReference type="SUPFAM" id="SSF50923">
    <property type="entry name" value="Hemopexin-like domain"/>
    <property type="match status" value="1"/>
</dbReference>
<feature type="binding site" evidence="13">
    <location>
        <position position="421"/>
    </location>
    <ligand>
        <name>Ca(2+)</name>
        <dbReference type="ChEBI" id="CHEBI:29108"/>
        <label>5</label>
    </ligand>
</feature>
<evidence type="ECO:0000256" key="3">
    <source>
        <dbReference type="ARBA" id="ARBA00022723"/>
    </source>
</evidence>
<dbReference type="EMBL" id="MU827786">
    <property type="protein sequence ID" value="KAJ7333516.1"/>
    <property type="molecule type" value="Genomic_DNA"/>
</dbReference>
<feature type="binding site" evidence="13">
    <location>
        <position position="222"/>
    </location>
    <ligand>
        <name>Ca(2+)</name>
        <dbReference type="ChEBI" id="CHEBI:29108"/>
        <label>3</label>
    </ligand>
</feature>
<feature type="binding site" evidence="13">
    <location>
        <position position="246"/>
    </location>
    <ligand>
        <name>Ca(2+)</name>
        <dbReference type="ChEBI" id="CHEBI:29108"/>
        <label>1</label>
    </ligand>
</feature>
<gene>
    <name evidence="17" type="ORF">OS493_017053</name>
</gene>
<dbReference type="InterPro" id="IPR033739">
    <property type="entry name" value="M10A_MMP"/>
</dbReference>
<evidence type="ECO:0000256" key="11">
    <source>
        <dbReference type="ARBA" id="ARBA00023157"/>
    </source>
</evidence>
<feature type="binding site" evidence="13">
    <location>
        <position position="227"/>
    </location>
    <ligand>
        <name>Ca(2+)</name>
        <dbReference type="ChEBI" id="CHEBI:29108"/>
        <label>3</label>
    </ligand>
</feature>
<reference evidence="17" key="1">
    <citation type="submission" date="2023-01" db="EMBL/GenBank/DDBJ databases">
        <title>Genome assembly of the deep-sea coral Lophelia pertusa.</title>
        <authorList>
            <person name="Herrera S."/>
            <person name="Cordes E."/>
        </authorList>
    </citation>
    <scope>NUCLEOTIDE SEQUENCE</scope>
    <source>
        <strain evidence="17">USNM1676648</strain>
        <tissue evidence="17">Polyp</tissue>
    </source>
</reference>
<feature type="binding site" evidence="13">
    <location>
        <position position="243"/>
    </location>
    <ligand>
        <name>Ca(2+)</name>
        <dbReference type="ChEBI" id="CHEBI:29108"/>
        <label>3</label>
    </ligand>
</feature>
<dbReference type="PRINTS" id="PR00138">
    <property type="entry name" value="MATRIXIN"/>
</dbReference>
<feature type="binding site" evidence="13">
    <location>
        <position position="266"/>
    </location>
    <ligand>
        <name>Zn(2+)</name>
        <dbReference type="ChEBI" id="CHEBI:29105"/>
        <label>2</label>
        <note>catalytic</note>
    </ligand>
</feature>
<dbReference type="InterPro" id="IPR018486">
    <property type="entry name" value="Hemopexin_CS"/>
</dbReference>
<feature type="repeat" description="Hemopexin" evidence="15">
    <location>
        <begin position="415"/>
        <end position="462"/>
    </location>
</feature>
<feature type="binding site" evidence="13">
    <location>
        <position position="230"/>
    </location>
    <ligand>
        <name>Zn(2+)</name>
        <dbReference type="ChEBI" id="CHEBI:29105"/>
        <label>1</label>
    </ligand>
</feature>
<dbReference type="GO" id="GO:0006508">
    <property type="term" value="P:proteolysis"/>
    <property type="evidence" value="ECO:0007669"/>
    <property type="project" value="UniProtKB-KW"/>
</dbReference>
<feature type="binding site" evidence="13">
    <location>
        <position position="276"/>
    </location>
    <ligand>
        <name>Zn(2+)</name>
        <dbReference type="ChEBI" id="CHEBI:29105"/>
        <label>2</label>
        <note>catalytic</note>
    </ligand>
</feature>
<evidence type="ECO:0000256" key="15">
    <source>
        <dbReference type="PROSITE-ProRule" id="PRU01011"/>
    </source>
</evidence>
<dbReference type="InterPro" id="IPR001818">
    <property type="entry name" value="Pept_M10_metallopeptidase"/>
</dbReference>
<organism evidence="17 18">
    <name type="scientific">Desmophyllum pertusum</name>
    <dbReference type="NCBI Taxonomy" id="174260"/>
    <lineage>
        <taxon>Eukaryota</taxon>
        <taxon>Metazoa</taxon>
        <taxon>Cnidaria</taxon>
        <taxon>Anthozoa</taxon>
        <taxon>Hexacorallia</taxon>
        <taxon>Scleractinia</taxon>
        <taxon>Caryophylliina</taxon>
        <taxon>Caryophylliidae</taxon>
        <taxon>Desmophyllum</taxon>
    </lineage>
</organism>
<comment type="cofactor">
    <cofactor evidence="13">
        <name>Zn(2+)</name>
        <dbReference type="ChEBI" id="CHEBI:29105"/>
    </cofactor>
    <text evidence="13">Binds 2 Zn(2+) ions per subunit.</text>
</comment>
<dbReference type="GO" id="GO:0004222">
    <property type="term" value="F:metalloendopeptidase activity"/>
    <property type="evidence" value="ECO:0007669"/>
    <property type="project" value="InterPro"/>
</dbReference>
<dbReference type="InterPro" id="IPR018487">
    <property type="entry name" value="Hemopexin-like_repeat"/>
</dbReference>
<evidence type="ECO:0000256" key="7">
    <source>
        <dbReference type="ARBA" id="ARBA00022833"/>
    </source>
</evidence>
<dbReference type="Proteomes" id="UP001163046">
    <property type="component" value="Unassembled WGS sequence"/>
</dbReference>
<name>A0A9W9YFD1_9CNID</name>
<dbReference type="PANTHER" id="PTHR10201">
    <property type="entry name" value="MATRIX METALLOPROTEINASE"/>
    <property type="match status" value="1"/>
</dbReference>
<proteinExistence type="inferred from homology"/>
<dbReference type="Gene3D" id="2.110.10.10">
    <property type="entry name" value="Hemopexin-like domain"/>
    <property type="match status" value="2"/>
</dbReference>
<evidence type="ECO:0000256" key="10">
    <source>
        <dbReference type="ARBA" id="ARBA00023145"/>
    </source>
</evidence>
<feature type="modified residue" description="Phosphotyrosine; by PKDCC" evidence="14">
    <location>
        <position position="403"/>
    </location>
</feature>
<comment type="caution">
    <text evidence="17">The sequence shown here is derived from an EMBL/GenBank/DDBJ whole genome shotgun (WGS) entry which is preliminary data.</text>
</comment>
<dbReference type="PANTHER" id="PTHR10201:SF323">
    <property type="entry name" value="MATRIX METALLOPROTEINASE-21"/>
    <property type="match status" value="1"/>
</dbReference>
<keyword evidence="5" id="KW-0677">Repeat</keyword>
<dbReference type="Pfam" id="PF00413">
    <property type="entry name" value="Peptidase_M10"/>
    <property type="match status" value="1"/>
</dbReference>
<keyword evidence="6" id="KW-0378">Hydrolase</keyword>
<feature type="domain" description="Peptidase metallopeptidase" evidence="16">
    <location>
        <begin position="146"/>
        <end position="311"/>
    </location>
</feature>
<feature type="repeat" description="Hemopexin" evidence="15">
    <location>
        <begin position="313"/>
        <end position="361"/>
    </location>
</feature>
<feature type="repeat" description="Hemopexin" evidence="15">
    <location>
        <begin position="463"/>
        <end position="509"/>
    </location>
</feature>
<dbReference type="CDD" id="cd04278">
    <property type="entry name" value="ZnMc_MMP"/>
    <property type="match status" value="1"/>
</dbReference>